<dbReference type="PANTHER" id="PTHR16943">
    <property type="entry name" value="2-METHYLCITRATE DEHYDRATASE-RELATED"/>
    <property type="match status" value="1"/>
</dbReference>
<dbReference type="InterPro" id="IPR036148">
    <property type="entry name" value="MmgE/PrpD_sf"/>
</dbReference>
<feature type="domain" description="MmgE/PrpD N-terminal" evidence="2">
    <location>
        <begin position="13"/>
        <end position="245"/>
    </location>
</feature>
<evidence type="ECO:0000259" key="2">
    <source>
        <dbReference type="Pfam" id="PF03972"/>
    </source>
</evidence>
<accession>A0A1X1V7J1</accession>
<feature type="domain" description="MmgE/PrpD C-terminal" evidence="3">
    <location>
        <begin position="270"/>
        <end position="380"/>
    </location>
</feature>
<proteinExistence type="inferred from homology"/>
<comment type="caution">
    <text evidence="4">The sequence shown here is derived from an EMBL/GenBank/DDBJ whole genome shotgun (WGS) entry which is preliminary data.</text>
</comment>
<dbReference type="Pfam" id="PF19305">
    <property type="entry name" value="MmgE_PrpD_C"/>
    <property type="match status" value="1"/>
</dbReference>
<sequence length="539" mass="55988">MRAYRATVVTTIERLAGWAADLRLDDVPDAVVDLCRAQRRSVFAAMAASTGDVASQRVLAGVETWAGEGPVLVPGLPRSVAVDAALYAAAALSIALDFDDYVCFAHAGHSAVLVPVLLAAEAGASAAEQLAAQVAAGELEARLGGACLLGPLNGQLWSFVHAAGSAVAAGRLLGLDAGRLAHALALALYQAPRATVPGFMAPDSKLLTAAEPTLAGMRAARLAAHGVTGPLDALDHPQGFFDAFCYAPLPALLGGLGSGWATRTMSIKRYPGCAYVDTTVDALLELGPPPAADVMSVVVEAGVLTCGMDAMSHGYAAVRMPTPVTINFSIPWTVAVTLVAGRLTPVEVNEKWLATHHRELADLADRVSLRHDWSLTLRTAEALAPLLPVRAITAGTPTRRLLAAVRRTRLGHKGIRVGVGDGMDLLRALLRALREGGISAAGRAATGQPWAPAALDAFTMTFPARVRVRLRDGRELVAESDVPQGGAGNVRTGPDMVSREKLAACGPAVWGLRGTEDISEAIDSDAAGLWRLLGTKAGN</sequence>
<dbReference type="Gene3D" id="1.10.4100.10">
    <property type="entry name" value="2-methylcitrate dehydratase PrpD"/>
    <property type="match status" value="1"/>
</dbReference>
<dbReference type="STRING" id="1777.AWC07_14055"/>
<dbReference type="InterPro" id="IPR042183">
    <property type="entry name" value="MmgE/PrpD_sf_1"/>
</dbReference>
<reference evidence="4 5" key="1">
    <citation type="submission" date="2016-01" db="EMBL/GenBank/DDBJ databases">
        <title>The new phylogeny of the genus Mycobacterium.</title>
        <authorList>
            <person name="Tarcisio F."/>
            <person name="Conor M."/>
            <person name="Antonella G."/>
            <person name="Elisabetta G."/>
            <person name="Giulia F.S."/>
            <person name="Sara T."/>
            <person name="Anna F."/>
            <person name="Clotilde B."/>
            <person name="Roberto B."/>
            <person name="Veronica D.S."/>
            <person name="Fabio R."/>
            <person name="Monica P."/>
            <person name="Olivier J."/>
            <person name="Enrico T."/>
            <person name="Nicola S."/>
        </authorList>
    </citation>
    <scope>NUCLEOTIDE SEQUENCE [LARGE SCALE GENOMIC DNA]</scope>
    <source>
        <strain evidence="4 5">DSM 43505</strain>
    </source>
</reference>
<comment type="similarity">
    <text evidence="1">Belongs to the PrpD family.</text>
</comment>
<dbReference type="EMBL" id="LQOX01000126">
    <property type="protein sequence ID" value="ORV65031.1"/>
    <property type="molecule type" value="Genomic_DNA"/>
</dbReference>
<evidence type="ECO:0000256" key="1">
    <source>
        <dbReference type="ARBA" id="ARBA00006174"/>
    </source>
</evidence>
<organism evidence="4 5">
    <name type="scientific">Mycobacterium gastri</name>
    <dbReference type="NCBI Taxonomy" id="1777"/>
    <lineage>
        <taxon>Bacteria</taxon>
        <taxon>Bacillati</taxon>
        <taxon>Actinomycetota</taxon>
        <taxon>Actinomycetes</taxon>
        <taxon>Mycobacteriales</taxon>
        <taxon>Mycobacteriaceae</taxon>
        <taxon>Mycobacterium</taxon>
    </lineage>
</organism>
<dbReference type="Proteomes" id="UP000193738">
    <property type="component" value="Unassembled WGS sequence"/>
</dbReference>
<evidence type="ECO:0000313" key="4">
    <source>
        <dbReference type="EMBL" id="ORV65031.1"/>
    </source>
</evidence>
<dbReference type="InterPro" id="IPR045337">
    <property type="entry name" value="MmgE_PrpD_C"/>
</dbReference>
<evidence type="ECO:0008006" key="6">
    <source>
        <dbReference type="Google" id="ProtNLM"/>
    </source>
</evidence>
<dbReference type="GO" id="GO:0016829">
    <property type="term" value="F:lyase activity"/>
    <property type="evidence" value="ECO:0007669"/>
    <property type="project" value="InterPro"/>
</dbReference>
<evidence type="ECO:0000259" key="3">
    <source>
        <dbReference type="Pfam" id="PF19305"/>
    </source>
</evidence>
<dbReference type="InterPro" id="IPR045336">
    <property type="entry name" value="MmgE_PrpD_N"/>
</dbReference>
<dbReference type="InterPro" id="IPR005656">
    <property type="entry name" value="MmgE_PrpD"/>
</dbReference>
<gene>
    <name evidence="4" type="ORF">AWC07_14055</name>
</gene>
<dbReference type="SUPFAM" id="SSF103378">
    <property type="entry name" value="2-methylcitrate dehydratase PrpD"/>
    <property type="match status" value="1"/>
</dbReference>
<dbReference type="PANTHER" id="PTHR16943:SF8">
    <property type="entry name" value="2-METHYLCITRATE DEHYDRATASE"/>
    <property type="match status" value="1"/>
</dbReference>
<dbReference type="AlphaFoldDB" id="A0A1X1V7J1"/>
<name>A0A1X1V7J1_MYCGS</name>
<protein>
    <recommendedName>
        <fullName evidence="6">MmgE/PrpD family protein</fullName>
    </recommendedName>
</protein>
<dbReference type="Pfam" id="PF03972">
    <property type="entry name" value="MmgE_PrpD_N"/>
    <property type="match status" value="1"/>
</dbReference>
<dbReference type="Gene3D" id="3.30.1330.120">
    <property type="entry name" value="2-methylcitrate dehydratase PrpD"/>
    <property type="match status" value="1"/>
</dbReference>
<keyword evidence="5" id="KW-1185">Reference proteome</keyword>
<dbReference type="InterPro" id="IPR042188">
    <property type="entry name" value="MmgE/PrpD_sf_2"/>
</dbReference>
<evidence type="ECO:0000313" key="5">
    <source>
        <dbReference type="Proteomes" id="UP000193738"/>
    </source>
</evidence>